<evidence type="ECO:0000256" key="4">
    <source>
        <dbReference type="ARBA" id="ARBA00023315"/>
    </source>
</evidence>
<keyword evidence="8" id="KW-0472">Membrane</keyword>
<keyword evidence="3" id="KW-0808">Transferase</keyword>
<accession>A0ABP1Q6I8</accession>
<gene>
    <name evidence="11" type="ORF">ODALV1_LOCUS7882</name>
</gene>
<comment type="caution">
    <text evidence="11">The sequence shown here is derived from an EMBL/GenBank/DDBJ whole genome shotgun (WGS) entry which is preliminary data.</text>
</comment>
<sequence length="513" mass="57917">MAVPLINLGVSAGKNLRVALQAMGYFIVFYITMILFSVPLLIILMYRFIVSIIFKYFYKGRYKLVPVSSTFVGQDKVPSVMNLTSFVFIKGSLDIEVVREKILANITRADTKGKIPYEVFLKAVVEKLGFVAFEEKRDSFEIDHHVRLCPKADDPHQIYSEAEMFSAAEKLVHQEWEASKPRWSILLVPNIRKDGTNETCSALVVTIFHVYADGISFAQFLRNCVSDQPPPKLFFDPVNPPIKSLPFHKKILTFIKTFFIAPYILLHLGGCSNEQLLHDDDLKGCNKLMGRSKMRISLDMMRKIRKSFNCSTQAVFHSAFNGALKKIADRKQYKISNEILGGVTLVRLPYPNELPQNRAIMAVELMKVGIEDPIVRLDAINQSVLGLSEKEVLLSCSCLVELVGSLPAQMTKRVFTSMIRLAYYISNIPGIEGRGTFNGQDVSLIFAMGPLLTNQIRISVGLGCYDNSFCVGFVVEKSKLFGSRSDLEELIDEFENELTYLRNACSIFKDKNF</sequence>
<comment type="similarity">
    <text evidence="5">In the N-terminal section; belongs to the long-chain O-acyltransferase family.</text>
</comment>
<keyword evidence="12" id="KW-1185">Reference proteome</keyword>
<evidence type="ECO:0008006" key="13">
    <source>
        <dbReference type="Google" id="ProtNLM"/>
    </source>
</evidence>
<evidence type="ECO:0000259" key="10">
    <source>
        <dbReference type="Pfam" id="PF06974"/>
    </source>
</evidence>
<evidence type="ECO:0000256" key="1">
    <source>
        <dbReference type="ARBA" id="ARBA00004771"/>
    </source>
</evidence>
<evidence type="ECO:0000256" key="8">
    <source>
        <dbReference type="SAM" id="Phobius"/>
    </source>
</evidence>
<evidence type="ECO:0000256" key="6">
    <source>
        <dbReference type="ARBA" id="ARBA00047604"/>
    </source>
</evidence>
<evidence type="ECO:0000259" key="9">
    <source>
        <dbReference type="Pfam" id="PF03007"/>
    </source>
</evidence>
<evidence type="ECO:0000256" key="3">
    <source>
        <dbReference type="ARBA" id="ARBA00022679"/>
    </source>
</evidence>
<dbReference type="Pfam" id="PF06974">
    <property type="entry name" value="WS_DGAT_C"/>
    <property type="match status" value="1"/>
</dbReference>
<protein>
    <recommendedName>
        <fullName evidence="13">O-acyltransferase WSD1 C-terminal domain-containing protein</fullName>
    </recommendedName>
</protein>
<organism evidence="11 12">
    <name type="scientific">Orchesella dallaii</name>
    <dbReference type="NCBI Taxonomy" id="48710"/>
    <lineage>
        <taxon>Eukaryota</taxon>
        <taxon>Metazoa</taxon>
        <taxon>Ecdysozoa</taxon>
        <taxon>Arthropoda</taxon>
        <taxon>Hexapoda</taxon>
        <taxon>Collembola</taxon>
        <taxon>Entomobryomorpha</taxon>
        <taxon>Entomobryoidea</taxon>
        <taxon>Orchesellidae</taxon>
        <taxon>Orchesellinae</taxon>
        <taxon>Orchesella</taxon>
    </lineage>
</organism>
<comment type="pathway">
    <text evidence="2">Lipid metabolism.</text>
</comment>
<reference evidence="11 12" key="1">
    <citation type="submission" date="2024-08" db="EMBL/GenBank/DDBJ databases">
        <authorList>
            <person name="Cucini C."/>
            <person name="Frati F."/>
        </authorList>
    </citation>
    <scope>NUCLEOTIDE SEQUENCE [LARGE SCALE GENOMIC DNA]</scope>
</reference>
<evidence type="ECO:0000313" key="12">
    <source>
        <dbReference type="Proteomes" id="UP001642540"/>
    </source>
</evidence>
<comment type="pathway">
    <text evidence="1">Glycerolipid metabolism; triacylglycerol biosynthesis.</text>
</comment>
<keyword evidence="8" id="KW-1133">Transmembrane helix</keyword>
<name>A0ABP1Q6I8_9HEXA</name>
<proteinExistence type="inferred from homology"/>
<dbReference type="InterPro" id="IPR004255">
    <property type="entry name" value="O-acyltransferase_WSD1_N"/>
</dbReference>
<comment type="catalytic activity">
    <reaction evidence="6">
        <text>a long chain fatty alcohol + a fatty acyl-CoA = a long-chain alcohol wax ester + CoA</text>
        <dbReference type="Rhea" id="RHEA:38443"/>
        <dbReference type="ChEBI" id="CHEBI:17135"/>
        <dbReference type="ChEBI" id="CHEBI:57287"/>
        <dbReference type="ChEBI" id="CHEBI:77636"/>
        <dbReference type="ChEBI" id="CHEBI:235323"/>
        <dbReference type="EC" id="2.3.1.75"/>
    </reaction>
</comment>
<dbReference type="InterPro" id="IPR045034">
    <property type="entry name" value="O-acyltransferase_WSD1-like"/>
</dbReference>
<keyword evidence="8" id="KW-0812">Transmembrane</keyword>
<dbReference type="Proteomes" id="UP001642540">
    <property type="component" value="Unassembled WGS sequence"/>
</dbReference>
<dbReference type="Pfam" id="PF03007">
    <property type="entry name" value="WS_DGAT_cat"/>
    <property type="match status" value="1"/>
</dbReference>
<evidence type="ECO:0000256" key="7">
    <source>
        <dbReference type="ARBA" id="ARBA00048109"/>
    </source>
</evidence>
<evidence type="ECO:0000256" key="2">
    <source>
        <dbReference type="ARBA" id="ARBA00005189"/>
    </source>
</evidence>
<dbReference type="EMBL" id="CAXLJM020000024">
    <property type="protein sequence ID" value="CAL8091254.1"/>
    <property type="molecule type" value="Genomic_DNA"/>
</dbReference>
<dbReference type="PANTHER" id="PTHR31650:SF1">
    <property type="entry name" value="WAX ESTER SYNTHASE_DIACYLGLYCEROL ACYLTRANSFERASE 4-RELATED"/>
    <property type="match status" value="1"/>
</dbReference>
<keyword evidence="4" id="KW-0012">Acyltransferase</keyword>
<feature type="domain" description="O-acyltransferase WSD1 C-terminal" evidence="10">
    <location>
        <begin position="365"/>
        <end position="501"/>
    </location>
</feature>
<comment type="catalytic activity">
    <reaction evidence="7">
        <text>an acyl-CoA + a 1,2-diacyl-sn-glycerol = a triacyl-sn-glycerol + CoA</text>
        <dbReference type="Rhea" id="RHEA:10868"/>
        <dbReference type="ChEBI" id="CHEBI:17815"/>
        <dbReference type="ChEBI" id="CHEBI:57287"/>
        <dbReference type="ChEBI" id="CHEBI:58342"/>
        <dbReference type="ChEBI" id="CHEBI:64615"/>
        <dbReference type="EC" id="2.3.1.20"/>
    </reaction>
</comment>
<feature type="transmembrane region" description="Helical" evidence="8">
    <location>
        <begin position="25"/>
        <end position="54"/>
    </location>
</feature>
<evidence type="ECO:0000256" key="5">
    <source>
        <dbReference type="ARBA" id="ARBA00024360"/>
    </source>
</evidence>
<feature type="domain" description="O-acyltransferase WSD1-like N-terminal" evidence="9">
    <location>
        <begin position="124"/>
        <end position="241"/>
    </location>
</feature>
<evidence type="ECO:0000313" key="11">
    <source>
        <dbReference type="EMBL" id="CAL8091254.1"/>
    </source>
</evidence>
<dbReference type="InterPro" id="IPR009721">
    <property type="entry name" value="O-acyltransferase_WSD1_C"/>
</dbReference>
<dbReference type="PANTHER" id="PTHR31650">
    <property type="entry name" value="O-ACYLTRANSFERASE (WSD1-LIKE) FAMILY PROTEIN"/>
    <property type="match status" value="1"/>
</dbReference>